<dbReference type="EMBL" id="CABVQT010000009">
    <property type="protein sequence ID" value="VWD29957.1"/>
    <property type="molecule type" value="Genomic_DNA"/>
</dbReference>
<sequence length="92" mass="9988">MAVAHGFIAMSFSTAIPPRKGLARRRGEAAPRGAVWRREEEKKGDGYPPIHPNRHDSRRVAASSACASSLSGPRGKPRDEPMIAITSRMLPV</sequence>
<dbReference type="Proteomes" id="UP000494182">
    <property type="component" value="Unassembled WGS sequence"/>
</dbReference>
<reference evidence="2 3" key="1">
    <citation type="submission" date="2019-09" db="EMBL/GenBank/DDBJ databases">
        <authorList>
            <person name="Depoorter E."/>
        </authorList>
    </citation>
    <scope>NUCLEOTIDE SEQUENCE [LARGE SCALE GENOMIC DNA]</scope>
    <source>
        <strain evidence="2">R-71171</strain>
    </source>
</reference>
<proteinExistence type="predicted"/>
<evidence type="ECO:0000256" key="1">
    <source>
        <dbReference type="SAM" id="MobiDB-lite"/>
    </source>
</evidence>
<protein>
    <submittedName>
        <fullName evidence="2">Uncharacterized protein</fullName>
    </submittedName>
</protein>
<accession>A0A6P2Z611</accession>
<feature type="compositionally biased region" description="Low complexity" evidence="1">
    <location>
        <begin position="61"/>
        <end position="71"/>
    </location>
</feature>
<evidence type="ECO:0000313" key="2">
    <source>
        <dbReference type="EMBL" id="VWD29957.1"/>
    </source>
</evidence>
<feature type="compositionally biased region" description="Basic and acidic residues" evidence="1">
    <location>
        <begin position="36"/>
        <end position="45"/>
    </location>
</feature>
<dbReference type="AlphaFoldDB" id="A0A6P2Z611"/>
<evidence type="ECO:0000313" key="3">
    <source>
        <dbReference type="Proteomes" id="UP000494182"/>
    </source>
</evidence>
<name>A0A6P2Z611_9BURK</name>
<gene>
    <name evidence="2" type="ORF">BCO71171_03855</name>
</gene>
<feature type="region of interest" description="Disordered" evidence="1">
    <location>
        <begin position="19"/>
        <end position="92"/>
    </location>
</feature>
<organism evidence="2 3">
    <name type="scientific">Burkholderia contaminans</name>
    <dbReference type="NCBI Taxonomy" id="488447"/>
    <lineage>
        <taxon>Bacteria</taxon>
        <taxon>Pseudomonadati</taxon>
        <taxon>Pseudomonadota</taxon>
        <taxon>Betaproteobacteria</taxon>
        <taxon>Burkholderiales</taxon>
        <taxon>Burkholderiaceae</taxon>
        <taxon>Burkholderia</taxon>
        <taxon>Burkholderia cepacia complex</taxon>
    </lineage>
</organism>